<name>A0A0W7YXK3_9BURK</name>
<accession>A0A0W7YXK3</accession>
<dbReference type="SUPFAM" id="SSF48452">
    <property type="entry name" value="TPR-like"/>
    <property type="match status" value="1"/>
</dbReference>
<organism evidence="1 2">
    <name type="scientific">Comamonas kerstersii</name>
    <dbReference type="NCBI Taxonomy" id="225992"/>
    <lineage>
        <taxon>Bacteria</taxon>
        <taxon>Pseudomonadati</taxon>
        <taxon>Pseudomonadota</taxon>
        <taxon>Betaproteobacteria</taxon>
        <taxon>Burkholderiales</taxon>
        <taxon>Comamonadaceae</taxon>
        <taxon>Comamonas</taxon>
    </lineage>
</organism>
<dbReference type="AlphaFoldDB" id="A0A0W7YXK3"/>
<proteinExistence type="predicted"/>
<evidence type="ECO:0000313" key="2">
    <source>
        <dbReference type="Proteomes" id="UP000053300"/>
    </source>
</evidence>
<keyword evidence="2" id="KW-1185">Reference proteome</keyword>
<dbReference type="RefSeq" id="WP_058880160.1">
    <property type="nucleotide sequence ID" value="NZ_LPXH01000034.1"/>
</dbReference>
<dbReference type="Proteomes" id="UP000053300">
    <property type="component" value="Unassembled WGS sequence"/>
</dbReference>
<comment type="caution">
    <text evidence="1">The sequence shown here is derived from an EMBL/GenBank/DDBJ whole genome shotgun (WGS) entry which is preliminary data.</text>
</comment>
<dbReference type="InterPro" id="IPR011990">
    <property type="entry name" value="TPR-like_helical_dom_sf"/>
</dbReference>
<dbReference type="STRING" id="225992.B5M06_01390"/>
<gene>
    <name evidence="1" type="ORF">AS359_13955</name>
</gene>
<dbReference type="EMBL" id="LPXH01000034">
    <property type="protein sequence ID" value="KUF39926.1"/>
    <property type="molecule type" value="Genomic_DNA"/>
</dbReference>
<sequence length="397" mass="45165">MRSHASSTLLQQAQALRDARDWDAALKLYRQGHRQHPEEAAYTWGEIYVLADSGAAAQAVTMAQHLLLQQPRNVDALLVMAYAQLRQHGVFASLEYVDRAMAEAGEHSYVVREYVLALQRAHQPEAALRIAQQYPGLLSPMQHWELQADALAFSVRFADLSTRSEEERFAIADRTLPQYRQLLTQLQYAGAGAEPLYQRVRLNRLQAFHARYAMQELVQEFQALQTEGVSIPDYVMAQVAAAYLYLRQPERAAQLYEQLIQRSYLREDAGIRRNQDQGLLFAYADQGAVGTAQQLAPVLAQHYAPWRYVEGDAQKIPNAPYLDAIHTSTLMDLYANATPNAQHRLEHMVRTAPANNNLRTDLAQLYRIRGWPRLAEQELKIAEAALHAHTAWKWNRA</sequence>
<reference evidence="1 2" key="1">
    <citation type="submission" date="2015-12" db="EMBL/GenBank/DDBJ databases">
        <title>Complete genome sequence of a multi-drug resistant strain Acidovorax sp. 12322-1.</title>
        <authorList>
            <person name="Ming D."/>
            <person name="Wang M."/>
            <person name="Hu S."/>
            <person name="Zhou Y."/>
            <person name="Jiang T."/>
        </authorList>
    </citation>
    <scope>NUCLEOTIDE SEQUENCE [LARGE SCALE GENOMIC DNA]</scope>
    <source>
        <strain evidence="1 2">12322-1</strain>
    </source>
</reference>
<evidence type="ECO:0008006" key="3">
    <source>
        <dbReference type="Google" id="ProtNLM"/>
    </source>
</evidence>
<protein>
    <recommendedName>
        <fullName evidence="3">Tetratricopeptide repeat protein</fullName>
    </recommendedName>
</protein>
<evidence type="ECO:0000313" key="1">
    <source>
        <dbReference type="EMBL" id="KUF39926.1"/>
    </source>
</evidence>
<dbReference type="Gene3D" id="1.25.40.10">
    <property type="entry name" value="Tetratricopeptide repeat domain"/>
    <property type="match status" value="1"/>
</dbReference>